<evidence type="ECO:0000313" key="8">
    <source>
        <dbReference type="RefSeq" id="XP_026678439.1"/>
    </source>
</evidence>
<dbReference type="SMART" id="SM00209">
    <property type="entry name" value="TSP1"/>
    <property type="match status" value="1"/>
</dbReference>
<dbReference type="PaxDb" id="121845-A0A3Q0IQ66"/>
<dbReference type="PANTHER" id="PTHR22906">
    <property type="entry name" value="PROPERDIN"/>
    <property type="match status" value="1"/>
</dbReference>
<dbReference type="KEGG" id="dci:103507885"/>
<evidence type="ECO:0000256" key="1">
    <source>
        <dbReference type="ARBA" id="ARBA00004613"/>
    </source>
</evidence>
<feature type="domain" description="Ig-like" evidence="6">
    <location>
        <begin position="121"/>
        <end position="221"/>
    </location>
</feature>
<keyword evidence="2" id="KW-0964">Secreted</keyword>
<dbReference type="InterPro" id="IPR036179">
    <property type="entry name" value="Ig-like_dom_sf"/>
</dbReference>
<dbReference type="SUPFAM" id="SSF48726">
    <property type="entry name" value="Immunoglobulin"/>
    <property type="match status" value="1"/>
</dbReference>
<dbReference type="PROSITE" id="PS50092">
    <property type="entry name" value="TSP1"/>
    <property type="match status" value="1"/>
</dbReference>
<dbReference type="FunFam" id="2.20.100.10:FF:000001">
    <property type="entry name" value="semaphorin-5A isoform X1"/>
    <property type="match status" value="1"/>
</dbReference>
<comment type="subcellular location">
    <subcellularLocation>
        <location evidence="1">Secreted</location>
    </subcellularLocation>
</comment>
<dbReference type="InterPro" id="IPR007110">
    <property type="entry name" value="Ig-like_dom"/>
</dbReference>
<evidence type="ECO:0000259" key="6">
    <source>
        <dbReference type="PROSITE" id="PS50835"/>
    </source>
</evidence>
<protein>
    <submittedName>
        <fullName evidence="8">Uncharacterized protein LOC103507885</fullName>
    </submittedName>
</protein>
<evidence type="ECO:0000256" key="4">
    <source>
        <dbReference type="ARBA" id="ARBA00022737"/>
    </source>
</evidence>
<dbReference type="Gene3D" id="2.60.40.10">
    <property type="entry name" value="Immunoglobulins"/>
    <property type="match status" value="1"/>
</dbReference>
<dbReference type="PROSITE" id="PS50835">
    <property type="entry name" value="IG_LIKE"/>
    <property type="match status" value="1"/>
</dbReference>
<dbReference type="RefSeq" id="XP_026678439.1">
    <property type="nucleotide sequence ID" value="XM_026822638.1"/>
</dbReference>
<evidence type="ECO:0000313" key="7">
    <source>
        <dbReference type="Proteomes" id="UP000079169"/>
    </source>
</evidence>
<evidence type="ECO:0000256" key="3">
    <source>
        <dbReference type="ARBA" id="ARBA00022729"/>
    </source>
</evidence>
<keyword evidence="5" id="KW-1015">Disulfide bond</keyword>
<sequence>MQKRYSEQSLNISKSDSLLLQWNPSKELPLIYYYMSISSALPNSRVTWTLNCVPPDIDGAPRSGGWGGWGPWQCSVPCGGGSGIRYRKCDHPKPNIFGAACDGSNSQVGRCNTFKCGEISPYTSQLIRASLKREARTIFLTEANNLSIACDMNLIRRIANESPTADFEWNKNGFRLGHRVDIQDLRDADFTWNLTRVHVQDSGVYTCLVFPDTAETRKVLSVVSVTVTSATRTFTKRVGDRWKLVCNSGVSRLFPS</sequence>
<dbReference type="GeneID" id="103507885"/>
<keyword evidence="4" id="KW-0677">Repeat</keyword>
<gene>
    <name evidence="8" type="primary">LOC103507885</name>
</gene>
<dbReference type="PANTHER" id="PTHR22906:SF43">
    <property type="entry name" value="PROPERDIN"/>
    <property type="match status" value="1"/>
</dbReference>
<dbReference type="STRING" id="121845.A0A3Q0IQ66"/>
<accession>A0A3Q0IQ66</accession>
<evidence type="ECO:0000256" key="5">
    <source>
        <dbReference type="ARBA" id="ARBA00023157"/>
    </source>
</evidence>
<dbReference type="Gene3D" id="2.20.100.10">
    <property type="entry name" value="Thrombospondin type-1 (TSP1) repeat"/>
    <property type="match status" value="1"/>
</dbReference>
<proteinExistence type="predicted"/>
<dbReference type="Proteomes" id="UP000079169">
    <property type="component" value="Unplaced"/>
</dbReference>
<dbReference type="SUPFAM" id="SSF82895">
    <property type="entry name" value="TSP-1 type 1 repeat"/>
    <property type="match status" value="1"/>
</dbReference>
<keyword evidence="7" id="KW-1185">Reference proteome</keyword>
<dbReference type="InterPro" id="IPR000884">
    <property type="entry name" value="TSP1_rpt"/>
</dbReference>
<dbReference type="InterPro" id="IPR013783">
    <property type="entry name" value="Ig-like_fold"/>
</dbReference>
<dbReference type="AlphaFoldDB" id="A0A3Q0IQ66"/>
<dbReference type="InterPro" id="IPR036383">
    <property type="entry name" value="TSP1_rpt_sf"/>
</dbReference>
<dbReference type="InterPro" id="IPR052065">
    <property type="entry name" value="Compl_asym_regulator"/>
</dbReference>
<keyword evidence="3" id="KW-0732">Signal</keyword>
<name>A0A3Q0IQ66_DIACI</name>
<organism evidence="7 8">
    <name type="scientific">Diaphorina citri</name>
    <name type="common">Asian citrus psyllid</name>
    <dbReference type="NCBI Taxonomy" id="121845"/>
    <lineage>
        <taxon>Eukaryota</taxon>
        <taxon>Metazoa</taxon>
        <taxon>Ecdysozoa</taxon>
        <taxon>Arthropoda</taxon>
        <taxon>Hexapoda</taxon>
        <taxon>Insecta</taxon>
        <taxon>Pterygota</taxon>
        <taxon>Neoptera</taxon>
        <taxon>Paraneoptera</taxon>
        <taxon>Hemiptera</taxon>
        <taxon>Sternorrhyncha</taxon>
        <taxon>Psylloidea</taxon>
        <taxon>Psyllidae</taxon>
        <taxon>Diaphorininae</taxon>
        <taxon>Diaphorina</taxon>
    </lineage>
</organism>
<evidence type="ECO:0000256" key="2">
    <source>
        <dbReference type="ARBA" id="ARBA00022525"/>
    </source>
</evidence>
<reference evidence="8" key="1">
    <citation type="submission" date="2025-08" db="UniProtKB">
        <authorList>
            <consortium name="RefSeq"/>
        </authorList>
    </citation>
    <scope>IDENTIFICATION</scope>
</reference>
<dbReference type="Pfam" id="PF00090">
    <property type="entry name" value="TSP_1"/>
    <property type="match status" value="1"/>
</dbReference>